<evidence type="ECO:0000313" key="1">
    <source>
        <dbReference type="EMBL" id="EMM0028541.1"/>
    </source>
</evidence>
<protein>
    <submittedName>
        <fullName evidence="1">VirB4 family type IV secretion system protein</fullName>
    </submittedName>
</protein>
<accession>A0AAI9H3G4</accession>
<name>A0AAI9H3G4_ECOLX</name>
<sequence>MGQSYNEHLNLAGIEQHSGQVYTYTGGAFGAIELTGVDPTGVTPSQGSRISLLLRNIVQLLPLSVTLTQYYIHNDGVKIRLTGRDNQRSQLLSMRRQAYLNKCRNLNASRIIWTLDVHPEENINRLASAEFLKNLFNSMFDDTARRKVRLALSNRESFIIERQAFEKQCLLLKETLRDLDLRLSFISEDNRILDSEGIWRLQKFLATFNHHWLAPRRKVTVPNDMWDCLALEGDDIEAITWRGVDMLKIQGVRPVYVRLASVLKIGDESVPECAWALTNGRPVLQRGNYVYFMRFTPASAFKKSLMISGKENELVRTQISLSDLMTDSTSKDILDEKLRRNSHLMKMREELENISYSDERLGICQAGIAVFNTDPDKLLETCADINRSVSQTMQVVWETVAQLDAYKVMQPAYSRNTFRALQLNASQMGAASLFFKSHPGIPEWELNGRMEEAFYILESDDGVPFFFTPKVKEKLLLLGNGATRGGKTFMKNCIASHFIKFGGLYNCLDIDPGSIPMANFFGDDGAAFTLDSDFQCGFNMFSMAQSKDDRVFLAHLIEQLKAMAAENDSEQDKYLTPDELENITVCASDLLVQKFSPNEGRLSSITLSTLVSKCGQSVKRKLAPFISNGIYGRLFDNKEDAIGVLDKPVAVYNLSGVKDNHNLARLVHREIFFRVVRLFESPEYRTIPKFFEIDEAQYTLSVPHAAEFATQKARTWFKHGGGMGFWTQNPEHYSSLDEWTTLRSSASVFIFMPDNEATVKAFHDAYGFDEEEVNIIRSLKVKQQSYIKIPDMQIAKVVNLFVEAEQYAVCTSTSNEAALAAEIWKRESDPDVAVRQIVEGLITKCNKDLIPTPTETEKDKTEGFFL</sequence>
<comment type="caution">
    <text evidence="1">The sequence shown here is derived from an EMBL/GenBank/DDBJ whole genome shotgun (WGS) entry which is preliminary data.</text>
</comment>
<dbReference type="AlphaFoldDB" id="A0AAI9H3G4"/>
<dbReference type="SUPFAM" id="SSF52540">
    <property type="entry name" value="P-loop containing nucleoside triphosphate hydrolases"/>
    <property type="match status" value="1"/>
</dbReference>
<reference evidence="1" key="1">
    <citation type="submission" date="2024-02" db="EMBL/GenBank/DDBJ databases">
        <authorList>
            <consortium name="Clinical and Environmental Microbiology Branch: Whole genome sequencing antimicrobial resistance pathogens in the healthcare setting"/>
        </authorList>
    </citation>
    <scope>NUCLEOTIDE SEQUENCE</scope>
    <source>
        <strain evidence="1">2023CK-00345</strain>
    </source>
</reference>
<organism evidence="1">
    <name type="scientific">Escherichia coli</name>
    <dbReference type="NCBI Taxonomy" id="562"/>
    <lineage>
        <taxon>Bacteria</taxon>
        <taxon>Pseudomonadati</taxon>
        <taxon>Pseudomonadota</taxon>
        <taxon>Gammaproteobacteria</taxon>
        <taxon>Enterobacterales</taxon>
        <taxon>Enterobacteriaceae</taxon>
        <taxon>Escherichia</taxon>
    </lineage>
</organism>
<dbReference type="EMBL" id="ABLFQU030000090">
    <property type="protein sequence ID" value="EMM0028541.1"/>
    <property type="molecule type" value="Genomic_DNA"/>
</dbReference>
<proteinExistence type="predicted"/>
<dbReference type="RefSeq" id="WP_000531686.1">
    <property type="nucleotide sequence ID" value="NZ_BFNV01000208.1"/>
</dbReference>
<dbReference type="InterPro" id="IPR027417">
    <property type="entry name" value="P-loop_NTPase"/>
</dbReference>
<gene>
    <name evidence="1" type="ORF">P6223_005230</name>
</gene>
<dbReference type="Gene3D" id="3.40.50.300">
    <property type="entry name" value="P-loop containing nucleotide triphosphate hydrolases"/>
    <property type="match status" value="1"/>
</dbReference>